<dbReference type="GO" id="GO:0003677">
    <property type="term" value="F:DNA binding"/>
    <property type="evidence" value="ECO:0007669"/>
    <property type="project" value="UniProtKB-KW"/>
</dbReference>
<protein>
    <submittedName>
        <fullName evidence="20">Transposon Ty3-I Gag-Pol polyprotein</fullName>
    </submittedName>
</protein>
<evidence type="ECO:0000259" key="18">
    <source>
        <dbReference type="PROSITE" id="PS50158"/>
    </source>
</evidence>
<dbReference type="InterPro" id="IPR001878">
    <property type="entry name" value="Znf_CCHC"/>
</dbReference>
<keyword evidence="10" id="KW-0229">DNA integration</keyword>
<dbReference type="Pfam" id="PF00078">
    <property type="entry name" value="RVT_1"/>
    <property type="match status" value="1"/>
</dbReference>
<name>A0A438CB59_VITVI</name>
<feature type="region of interest" description="Disordered" evidence="17">
    <location>
        <begin position="1"/>
        <end position="28"/>
    </location>
</feature>
<keyword evidence="16" id="KW-0863">Zinc-finger</keyword>
<dbReference type="GO" id="GO:0006310">
    <property type="term" value="P:DNA recombination"/>
    <property type="evidence" value="ECO:0007669"/>
    <property type="project" value="UniProtKB-KW"/>
</dbReference>
<evidence type="ECO:0000313" key="20">
    <source>
        <dbReference type="EMBL" id="RVW20156.1"/>
    </source>
</evidence>
<dbReference type="Proteomes" id="UP000288805">
    <property type="component" value="Unassembled WGS sequence"/>
</dbReference>
<dbReference type="GO" id="GO:0004190">
    <property type="term" value="F:aspartic-type endopeptidase activity"/>
    <property type="evidence" value="ECO:0007669"/>
    <property type="project" value="UniProtKB-KW"/>
</dbReference>
<evidence type="ECO:0000256" key="17">
    <source>
        <dbReference type="SAM" id="MobiDB-lite"/>
    </source>
</evidence>
<dbReference type="SUPFAM" id="SSF56672">
    <property type="entry name" value="DNA/RNA polymerases"/>
    <property type="match status" value="1"/>
</dbReference>
<dbReference type="InterPro" id="IPR012337">
    <property type="entry name" value="RNaseH-like_sf"/>
</dbReference>
<dbReference type="Pfam" id="PF17919">
    <property type="entry name" value="RT_RNaseH_2"/>
    <property type="match status" value="1"/>
</dbReference>
<dbReference type="InterPro" id="IPR050951">
    <property type="entry name" value="Retrovirus_Pol_polyprotein"/>
</dbReference>
<dbReference type="InterPro" id="IPR056924">
    <property type="entry name" value="SH3_Tf2-1"/>
</dbReference>
<evidence type="ECO:0000256" key="5">
    <source>
        <dbReference type="ARBA" id="ARBA00022723"/>
    </source>
</evidence>
<dbReference type="Gene3D" id="4.10.60.10">
    <property type="entry name" value="Zinc finger, CCHC-type"/>
    <property type="match status" value="1"/>
</dbReference>
<evidence type="ECO:0000256" key="16">
    <source>
        <dbReference type="PROSITE-ProRule" id="PRU00047"/>
    </source>
</evidence>
<keyword evidence="3" id="KW-0548">Nucleotidyltransferase</keyword>
<dbReference type="Pfam" id="PF03732">
    <property type="entry name" value="Retrotrans_gag"/>
    <property type="match status" value="1"/>
</dbReference>
<dbReference type="Gene3D" id="1.10.340.70">
    <property type="match status" value="1"/>
</dbReference>
<dbReference type="CDD" id="cd00303">
    <property type="entry name" value="retropepsin_like"/>
    <property type="match status" value="1"/>
</dbReference>
<comment type="caution">
    <text evidence="20">The sequence shown here is derived from an EMBL/GenBank/DDBJ whole genome shotgun (WGS) entry which is preliminary data.</text>
</comment>
<keyword evidence="7" id="KW-0255">Endonuclease</keyword>
<dbReference type="InterPro" id="IPR043128">
    <property type="entry name" value="Rev_trsase/Diguanyl_cyclase"/>
</dbReference>
<evidence type="ECO:0000256" key="9">
    <source>
        <dbReference type="ARBA" id="ARBA00022842"/>
    </source>
</evidence>
<dbReference type="InterPro" id="IPR041588">
    <property type="entry name" value="Integrase_H2C2"/>
</dbReference>
<dbReference type="GO" id="GO:0003964">
    <property type="term" value="F:RNA-directed DNA polymerase activity"/>
    <property type="evidence" value="ECO:0007669"/>
    <property type="project" value="UniProtKB-KW"/>
</dbReference>
<feature type="compositionally biased region" description="Polar residues" evidence="17">
    <location>
        <begin position="1"/>
        <end position="23"/>
    </location>
</feature>
<dbReference type="FunFam" id="3.10.10.10:FF:000007">
    <property type="entry name" value="Retrovirus-related Pol polyprotein from transposon 17.6-like Protein"/>
    <property type="match status" value="1"/>
</dbReference>
<keyword evidence="4" id="KW-0540">Nuclease</keyword>
<keyword evidence="1" id="KW-0645">Protease</keyword>
<dbReference type="InterPro" id="IPR041577">
    <property type="entry name" value="RT_RNaseH_2"/>
</dbReference>
<dbReference type="InterPro" id="IPR021109">
    <property type="entry name" value="Peptidase_aspartic_dom_sf"/>
</dbReference>
<evidence type="ECO:0000313" key="21">
    <source>
        <dbReference type="Proteomes" id="UP000288805"/>
    </source>
</evidence>
<evidence type="ECO:0000256" key="10">
    <source>
        <dbReference type="ARBA" id="ARBA00022908"/>
    </source>
</evidence>
<dbReference type="SUPFAM" id="SSF53098">
    <property type="entry name" value="Ribonuclease H-like"/>
    <property type="match status" value="1"/>
</dbReference>
<dbReference type="SMART" id="SM00343">
    <property type="entry name" value="ZnF_C2HC"/>
    <property type="match status" value="1"/>
</dbReference>
<dbReference type="InterPro" id="IPR000477">
    <property type="entry name" value="RT_dom"/>
</dbReference>
<dbReference type="GO" id="GO:0006508">
    <property type="term" value="P:proteolysis"/>
    <property type="evidence" value="ECO:0007669"/>
    <property type="project" value="UniProtKB-KW"/>
</dbReference>
<evidence type="ECO:0000259" key="19">
    <source>
        <dbReference type="PROSITE" id="PS50994"/>
    </source>
</evidence>
<dbReference type="CDD" id="cd01647">
    <property type="entry name" value="RT_LTR"/>
    <property type="match status" value="1"/>
</dbReference>
<feature type="domain" description="Integrase catalytic" evidence="19">
    <location>
        <begin position="1015"/>
        <end position="1178"/>
    </location>
</feature>
<dbReference type="PANTHER" id="PTHR37984">
    <property type="entry name" value="PROTEIN CBG26694"/>
    <property type="match status" value="1"/>
</dbReference>
<evidence type="ECO:0000256" key="8">
    <source>
        <dbReference type="ARBA" id="ARBA00022801"/>
    </source>
</evidence>
<dbReference type="InterPro" id="IPR036875">
    <property type="entry name" value="Znf_CCHC_sf"/>
</dbReference>
<dbReference type="PANTHER" id="PTHR37984:SF5">
    <property type="entry name" value="PROTEIN NYNRIN-LIKE"/>
    <property type="match status" value="1"/>
</dbReference>
<dbReference type="InterPro" id="IPR036397">
    <property type="entry name" value="RNaseH_sf"/>
</dbReference>
<evidence type="ECO:0000256" key="14">
    <source>
        <dbReference type="ARBA" id="ARBA00023172"/>
    </source>
</evidence>
<keyword evidence="15" id="KW-0511">Multifunctional enzyme</keyword>
<evidence type="ECO:0000256" key="2">
    <source>
        <dbReference type="ARBA" id="ARBA00022679"/>
    </source>
</evidence>
<dbReference type="Gene3D" id="3.10.10.10">
    <property type="entry name" value="HIV Type 1 Reverse Transcriptase, subunit A, domain 1"/>
    <property type="match status" value="1"/>
</dbReference>
<evidence type="ECO:0000256" key="11">
    <source>
        <dbReference type="ARBA" id="ARBA00022918"/>
    </source>
</evidence>
<dbReference type="GO" id="GO:0004519">
    <property type="term" value="F:endonuclease activity"/>
    <property type="evidence" value="ECO:0007669"/>
    <property type="project" value="UniProtKB-KW"/>
</dbReference>
<evidence type="ECO:0000256" key="7">
    <source>
        <dbReference type="ARBA" id="ARBA00022759"/>
    </source>
</evidence>
<dbReference type="CDD" id="cd09274">
    <property type="entry name" value="RNase_HI_RT_Ty3"/>
    <property type="match status" value="1"/>
</dbReference>
<keyword evidence="6" id="KW-0064">Aspartyl protease</keyword>
<evidence type="ECO:0000256" key="3">
    <source>
        <dbReference type="ARBA" id="ARBA00022695"/>
    </source>
</evidence>
<keyword evidence="5" id="KW-0479">Metal-binding</keyword>
<evidence type="ECO:0000256" key="15">
    <source>
        <dbReference type="ARBA" id="ARBA00023268"/>
    </source>
</evidence>
<reference evidence="20 21" key="1">
    <citation type="journal article" date="2018" name="PLoS Genet.">
        <title>Population sequencing reveals clonal diversity and ancestral inbreeding in the grapevine cultivar Chardonnay.</title>
        <authorList>
            <person name="Roach M.J."/>
            <person name="Johnson D.L."/>
            <person name="Bohlmann J."/>
            <person name="van Vuuren H.J."/>
            <person name="Jones S.J."/>
            <person name="Pretorius I.S."/>
            <person name="Schmidt S.A."/>
            <person name="Borneman A.R."/>
        </authorList>
    </citation>
    <scope>NUCLEOTIDE SEQUENCE [LARGE SCALE GENOMIC DNA]</scope>
    <source>
        <strain evidence="21">cv. Chardonnay</strain>
        <tissue evidence="20">Leaf</tissue>
    </source>
</reference>
<keyword evidence="16" id="KW-0862">Zinc</keyword>
<keyword evidence="9" id="KW-0460">Magnesium</keyword>
<keyword evidence="13" id="KW-0238">DNA-binding</keyword>
<keyword evidence="2" id="KW-0808">Transferase</keyword>
<dbReference type="SUPFAM" id="SSF57756">
    <property type="entry name" value="Retrovirus zinc finger-like domains"/>
    <property type="match status" value="1"/>
</dbReference>
<organism evidence="20 21">
    <name type="scientific">Vitis vinifera</name>
    <name type="common">Grape</name>
    <dbReference type="NCBI Taxonomy" id="29760"/>
    <lineage>
        <taxon>Eukaryota</taxon>
        <taxon>Viridiplantae</taxon>
        <taxon>Streptophyta</taxon>
        <taxon>Embryophyta</taxon>
        <taxon>Tracheophyta</taxon>
        <taxon>Spermatophyta</taxon>
        <taxon>Magnoliopsida</taxon>
        <taxon>eudicotyledons</taxon>
        <taxon>Gunneridae</taxon>
        <taxon>Pentapetalae</taxon>
        <taxon>rosids</taxon>
        <taxon>Vitales</taxon>
        <taxon>Vitaceae</taxon>
        <taxon>Viteae</taxon>
        <taxon>Vitis</taxon>
    </lineage>
</organism>
<dbReference type="Gene3D" id="3.30.70.270">
    <property type="match status" value="3"/>
</dbReference>
<dbReference type="PROSITE" id="PS50158">
    <property type="entry name" value="ZF_CCHC"/>
    <property type="match status" value="1"/>
</dbReference>
<dbReference type="InterPro" id="IPR043502">
    <property type="entry name" value="DNA/RNA_pol_sf"/>
</dbReference>
<dbReference type="EMBL" id="QGNW01002392">
    <property type="protein sequence ID" value="RVW20156.1"/>
    <property type="molecule type" value="Genomic_DNA"/>
</dbReference>
<gene>
    <name evidence="20" type="primary">TY3B-I_69</name>
    <name evidence="20" type="ORF">CK203_110429</name>
</gene>
<dbReference type="Pfam" id="PF08284">
    <property type="entry name" value="RVP_2"/>
    <property type="match status" value="1"/>
</dbReference>
<dbReference type="GO" id="GO:0003887">
    <property type="term" value="F:DNA-directed DNA polymerase activity"/>
    <property type="evidence" value="ECO:0007669"/>
    <property type="project" value="UniProtKB-KW"/>
</dbReference>
<keyword evidence="12" id="KW-0239">DNA-directed DNA polymerase</keyword>
<dbReference type="Pfam" id="PF17921">
    <property type="entry name" value="Integrase_H2C2"/>
    <property type="match status" value="1"/>
</dbReference>
<dbReference type="GO" id="GO:0008270">
    <property type="term" value="F:zinc ion binding"/>
    <property type="evidence" value="ECO:0007669"/>
    <property type="project" value="UniProtKB-KW"/>
</dbReference>
<dbReference type="PROSITE" id="PS50994">
    <property type="entry name" value="INTEGRASE"/>
    <property type="match status" value="1"/>
</dbReference>
<dbReference type="Gene3D" id="2.40.70.10">
    <property type="entry name" value="Acid Proteases"/>
    <property type="match status" value="1"/>
</dbReference>
<evidence type="ECO:0000256" key="13">
    <source>
        <dbReference type="ARBA" id="ARBA00023125"/>
    </source>
</evidence>
<dbReference type="FunFam" id="3.30.70.270:FF:000020">
    <property type="entry name" value="Transposon Tf2-6 polyprotein-like Protein"/>
    <property type="match status" value="1"/>
</dbReference>
<dbReference type="GO" id="GO:0015074">
    <property type="term" value="P:DNA integration"/>
    <property type="evidence" value="ECO:0007669"/>
    <property type="project" value="UniProtKB-KW"/>
</dbReference>
<dbReference type="Pfam" id="PF24626">
    <property type="entry name" value="SH3_Tf2-1"/>
    <property type="match status" value="1"/>
</dbReference>
<proteinExistence type="predicted"/>
<keyword evidence="8" id="KW-0378">Hydrolase</keyword>
<evidence type="ECO:0000256" key="4">
    <source>
        <dbReference type="ARBA" id="ARBA00022722"/>
    </source>
</evidence>
<evidence type="ECO:0000256" key="12">
    <source>
        <dbReference type="ARBA" id="ARBA00022932"/>
    </source>
</evidence>
<evidence type="ECO:0000256" key="6">
    <source>
        <dbReference type="ARBA" id="ARBA00022750"/>
    </source>
</evidence>
<dbReference type="InterPro" id="IPR001584">
    <property type="entry name" value="Integrase_cat-core"/>
</dbReference>
<evidence type="ECO:0000256" key="1">
    <source>
        <dbReference type="ARBA" id="ARBA00022670"/>
    </source>
</evidence>
<sequence length="1334" mass="151673">MTVTPLETSCHQESSFFQNSQANDDVPPVEGLPPVSAEGIYRYLGTLAGLVERQARAVGTNVQGQSSSSRGSSFDDFKKLGPPYFSGATDPTEAEAWILKMEKFFGVIDCSEEQKASYAAFMLDKEADHWWRMTRRLLEDQGPITWRQFREAFYKKYFPDSVRRQKVGEFIRLEQGDMTVAQYEAKFTELSRFSPQLIATEEEKALKFQDGLKPYLKNKISILKLGVYSEVVDRALIAEKDNEELHQYRNSKGSEIGVMVLMKHGGRPCYRETGACFGCGKQGHLIRDCPENRKFITGKPKEENKEDKQKPKAQGRVFAMTHRDAQATSDVVTVSFAGLLGLPVASMDFDLIVATPVGDSVVASRMLRNCIVMIGYREMPVDLVLLDLQDFDVILGMDWLASYHASVDCFEKRVTFSIPGQPKFSFEGKHVDRPLRMISALRASSLLKKGCQGFLASVMSNESDLKLEDIPIVREYPDVFPEDLPGLPPEREVEFTIDLVPGTGPMSKAPYRMAPVELKELKVQLQELLDKGFIRPSVSPWGAPVLFVKKKDGSMRLCIDYRELNKVTVRNKYPLPRIDDLFDQLQGACVFSKIDLRSGYHQLRVRGEDVPKTAFRTRYGHYEFLVMPFGLTNAPAAFMDLMNRTLRDKQLYAKLKKCEFWLDRISFLGHVVSNDGISVDPGKVDAVANWRRPSTVTEIRSFLGLAGYYRRFIEGFSKIALPLTKLTQKGVKFEWSDDCECSFQELKNRLVSAPILTIPSGSGGFVVYSDASHQGLGCVLMQHGRVVAYASRQLKPYERNTLLMIWNHKSLKYLFSQKELNMRQRRWIELLKDYDCIIQYHPGKANVVADALSRKSVGSLAAIRGCQRQLLEELRSLQVHFRVMGLGALVANFRVQPDLVGRIKTLQKNDSRLVQVMEEVKRGSKPDFVLSDDEILRFGTRLCVPNDEDLRRELLEEAHCSKFAIHPGGTKMYKDLRQNYWWSGMKRDIAQFVAQCLVCQQVKAEHQRPAGSLQPLAIPEWKWEHITMDFVIGLPRTLGGNNAIWVIVDRLTKSAHFLPMKVNFSLDRLASLYVKEIVRMHGVPVSIVSDRDPRFTSRFWHSLQKALGTKLSFSTAFHPQTDGQSERVIQVLEDLLRACILDLQGNWDDHLPLVEFAYNNSFQASIGMAPFEALLKAAQSRHKSYADHRRRDLEFEVGDHVFLKVSPMKSVMRFGRKGKLSPRFVGPFEILERVGTLAYKVALPPSLSKDLTYEEVPVQIVDVMDKVLRHAVVKLVKVQWSNHSIERPLGVRRRDEKKASSIIPRLRIPENVRLESDFRVEEQISIGTLSSGEE</sequence>
<feature type="domain" description="CCHC-type" evidence="18">
    <location>
        <begin position="276"/>
        <end position="291"/>
    </location>
</feature>
<dbReference type="Gene3D" id="3.30.420.10">
    <property type="entry name" value="Ribonuclease H-like superfamily/Ribonuclease H"/>
    <property type="match status" value="1"/>
</dbReference>
<accession>A0A438CB59</accession>
<keyword evidence="11" id="KW-0695">RNA-directed DNA polymerase</keyword>
<dbReference type="InterPro" id="IPR005162">
    <property type="entry name" value="Retrotrans_gag_dom"/>
</dbReference>
<keyword evidence="14" id="KW-0233">DNA recombination</keyword>